<name>A0AAD9E2K9_9TELE</name>
<evidence type="ECO:0000256" key="8">
    <source>
        <dbReference type="ARBA" id="ARBA00022553"/>
    </source>
</evidence>
<dbReference type="Gene3D" id="3.30.200.20">
    <property type="entry name" value="Phosphorylase Kinase, domain 1"/>
    <property type="match status" value="2"/>
</dbReference>
<feature type="domain" description="AGC-kinase C-terminal" evidence="37">
    <location>
        <begin position="894"/>
        <end position="966"/>
    </location>
</feature>
<dbReference type="EMBL" id="JAROKS010000006">
    <property type="protein sequence ID" value="KAK1802846.1"/>
    <property type="molecule type" value="Genomic_DNA"/>
</dbReference>
<feature type="compositionally biased region" description="Polar residues" evidence="35">
    <location>
        <begin position="639"/>
        <end position="652"/>
    </location>
</feature>
<dbReference type="InterPro" id="IPR036274">
    <property type="entry name" value="HR1_rpt_sf"/>
</dbReference>
<evidence type="ECO:0000256" key="34">
    <source>
        <dbReference type="SAM" id="Coils"/>
    </source>
</evidence>
<dbReference type="SUPFAM" id="SSF56112">
    <property type="entry name" value="Protein kinase-like (PK-like)"/>
    <property type="match status" value="2"/>
</dbReference>
<feature type="domain" description="Protein kinase" evidence="36">
    <location>
        <begin position="1103"/>
        <end position="1363"/>
    </location>
</feature>
<evidence type="ECO:0000256" key="30">
    <source>
        <dbReference type="ARBA" id="ARBA00077430"/>
    </source>
</evidence>
<evidence type="ECO:0000256" key="23">
    <source>
        <dbReference type="ARBA" id="ARBA00038999"/>
    </source>
</evidence>
<comment type="similarity">
    <text evidence="22">Belongs to the protein kinase superfamily. STE Ser/Thr protein kinase family. MAP kinase kinase subfamily.</text>
</comment>
<feature type="domain" description="REM-1" evidence="38">
    <location>
        <begin position="264"/>
        <end position="345"/>
    </location>
</feature>
<evidence type="ECO:0000256" key="35">
    <source>
        <dbReference type="SAM" id="MobiDB-lite"/>
    </source>
</evidence>
<comment type="catalytic activity">
    <reaction evidence="26">
        <text>L-seryl-[protein] + ATP = O-phospho-L-seryl-[protein] + ADP + H(+)</text>
        <dbReference type="Rhea" id="RHEA:17989"/>
        <dbReference type="Rhea" id="RHEA-COMP:9863"/>
        <dbReference type="Rhea" id="RHEA-COMP:11604"/>
        <dbReference type="ChEBI" id="CHEBI:15378"/>
        <dbReference type="ChEBI" id="CHEBI:29999"/>
        <dbReference type="ChEBI" id="CHEBI:30616"/>
        <dbReference type="ChEBI" id="CHEBI:83421"/>
        <dbReference type="ChEBI" id="CHEBI:456216"/>
        <dbReference type="EC" id="2.7.12.2"/>
    </reaction>
</comment>
<dbReference type="PANTHER" id="PTHR47238:SF2">
    <property type="entry name" value="DUAL SPECIFICITY MITOGEN-ACTIVATED PROTEIN KINASE KINASE HEMIPTEROUS"/>
    <property type="match status" value="1"/>
</dbReference>
<dbReference type="CDD" id="cd11630">
    <property type="entry name" value="HR1_PKN1_2"/>
    <property type="match status" value="1"/>
</dbReference>
<keyword evidence="12" id="KW-0677">Repeat</keyword>
<dbReference type="PROSITE" id="PS50011">
    <property type="entry name" value="PROTEIN_KINASE_DOM"/>
    <property type="match status" value="2"/>
</dbReference>
<dbReference type="GO" id="GO:0000287">
    <property type="term" value="F:magnesium ion binding"/>
    <property type="evidence" value="ECO:0007669"/>
    <property type="project" value="UniProtKB-ARBA"/>
</dbReference>
<evidence type="ECO:0000313" key="40">
    <source>
        <dbReference type="Proteomes" id="UP001239994"/>
    </source>
</evidence>
<evidence type="ECO:0000256" key="22">
    <source>
        <dbReference type="ARBA" id="ARBA00038035"/>
    </source>
</evidence>
<gene>
    <name evidence="39" type="ORF">P4O66_021381</name>
</gene>
<dbReference type="Pfam" id="PF02185">
    <property type="entry name" value="HR1"/>
    <property type="match status" value="3"/>
</dbReference>
<evidence type="ECO:0000256" key="25">
    <source>
        <dbReference type="ARBA" id="ARBA00047470"/>
    </source>
</evidence>
<proteinExistence type="inferred from homology"/>
<accession>A0AAD9E2K9</accession>
<dbReference type="InterPro" id="IPR035892">
    <property type="entry name" value="C2_domain_sf"/>
</dbReference>
<evidence type="ECO:0000256" key="20">
    <source>
        <dbReference type="ARBA" id="ARBA00023137"/>
    </source>
</evidence>
<dbReference type="SMART" id="SM00220">
    <property type="entry name" value="S_TKc"/>
    <property type="match status" value="2"/>
</dbReference>
<evidence type="ECO:0000256" key="19">
    <source>
        <dbReference type="ARBA" id="ARBA00023054"/>
    </source>
</evidence>
<dbReference type="SUPFAM" id="SSF46585">
    <property type="entry name" value="HR1 repeat"/>
    <property type="match status" value="3"/>
</dbReference>
<keyword evidence="10" id="KW-0053">Apoptosis</keyword>
<dbReference type="FunFam" id="1.10.510.10:FF:000038">
    <property type="entry name" value="serine/threonine-protein kinase N2 isoform X1"/>
    <property type="match status" value="1"/>
</dbReference>
<evidence type="ECO:0000256" key="1">
    <source>
        <dbReference type="ARBA" id="ARBA00001946"/>
    </source>
</evidence>
<comment type="cofactor">
    <cofactor evidence="1">
        <name>Mg(2+)</name>
        <dbReference type="ChEBI" id="CHEBI:18420"/>
    </cofactor>
</comment>
<evidence type="ECO:0000256" key="15">
    <source>
        <dbReference type="ARBA" id="ARBA00022840"/>
    </source>
</evidence>
<feature type="compositionally biased region" description="Basic and acidic residues" evidence="35">
    <location>
        <begin position="629"/>
        <end position="638"/>
    </location>
</feature>
<dbReference type="CDD" id="cd11622">
    <property type="entry name" value="HR1_PKN_1"/>
    <property type="match status" value="1"/>
</dbReference>
<dbReference type="PANTHER" id="PTHR47238">
    <property type="entry name" value="MITOGEN-ACTIVATED PROTEIN KINASE KINASE 5"/>
    <property type="match status" value="1"/>
</dbReference>
<evidence type="ECO:0000256" key="21">
    <source>
        <dbReference type="ARBA" id="ARBA00023242"/>
    </source>
</evidence>
<feature type="domain" description="REM-1" evidence="38">
    <location>
        <begin position="83"/>
        <end position="159"/>
    </location>
</feature>
<organism evidence="39 40">
    <name type="scientific">Electrophorus voltai</name>
    <dbReference type="NCBI Taxonomy" id="2609070"/>
    <lineage>
        <taxon>Eukaryota</taxon>
        <taxon>Metazoa</taxon>
        <taxon>Chordata</taxon>
        <taxon>Craniata</taxon>
        <taxon>Vertebrata</taxon>
        <taxon>Euteleostomi</taxon>
        <taxon>Actinopterygii</taxon>
        <taxon>Neopterygii</taxon>
        <taxon>Teleostei</taxon>
        <taxon>Ostariophysi</taxon>
        <taxon>Gymnotiformes</taxon>
        <taxon>Gymnotoidei</taxon>
        <taxon>Gymnotidae</taxon>
        <taxon>Electrophorus</taxon>
    </lineage>
</organism>
<keyword evidence="13" id="KW-0547">Nucleotide-binding</keyword>
<keyword evidence="7" id="KW-0723">Serine/threonine-protein kinase</keyword>
<evidence type="ECO:0000259" key="37">
    <source>
        <dbReference type="PROSITE" id="PS51285"/>
    </source>
</evidence>
<evidence type="ECO:0000256" key="14">
    <source>
        <dbReference type="ARBA" id="ARBA00022777"/>
    </source>
</evidence>
<dbReference type="EC" id="2.7.12.2" evidence="23"/>
<evidence type="ECO:0000256" key="9">
    <source>
        <dbReference type="ARBA" id="ARBA00022679"/>
    </source>
</evidence>
<dbReference type="CDD" id="cd05589">
    <property type="entry name" value="STKc_PKN"/>
    <property type="match status" value="1"/>
</dbReference>
<dbReference type="PROSITE" id="PS00108">
    <property type="entry name" value="PROTEIN_KINASE_ST"/>
    <property type="match status" value="2"/>
</dbReference>
<evidence type="ECO:0000256" key="28">
    <source>
        <dbReference type="ARBA" id="ARBA00051693"/>
    </source>
</evidence>
<dbReference type="GO" id="GO:0004697">
    <property type="term" value="F:diacylglycerol-dependent serine/threonine kinase activity"/>
    <property type="evidence" value="ECO:0007669"/>
    <property type="project" value="UniProtKB-EC"/>
</dbReference>
<comment type="subcellular location">
    <subcellularLocation>
        <location evidence="3">Cytoplasm</location>
    </subcellularLocation>
    <subcellularLocation>
        <location evidence="2">Nucleus</location>
    </subcellularLocation>
</comment>
<dbReference type="PROSITE" id="PS51285">
    <property type="entry name" value="AGC_KINASE_CTER"/>
    <property type="match status" value="1"/>
</dbReference>
<dbReference type="CDD" id="cd06618">
    <property type="entry name" value="PKc_MKK7"/>
    <property type="match status" value="1"/>
</dbReference>
<evidence type="ECO:0000256" key="29">
    <source>
        <dbReference type="ARBA" id="ARBA00073834"/>
    </source>
</evidence>
<dbReference type="InterPro" id="IPR000961">
    <property type="entry name" value="AGC-kinase_C"/>
</dbReference>
<keyword evidence="17" id="KW-0007">Acetylation</keyword>
<comment type="catalytic activity">
    <reaction evidence="25">
        <text>L-seryl-[protein] + ATP = O-phospho-L-seryl-[protein] + ADP + H(+)</text>
        <dbReference type="Rhea" id="RHEA:17989"/>
        <dbReference type="Rhea" id="RHEA-COMP:9863"/>
        <dbReference type="Rhea" id="RHEA-COMP:11604"/>
        <dbReference type="ChEBI" id="CHEBI:15378"/>
        <dbReference type="ChEBI" id="CHEBI:29999"/>
        <dbReference type="ChEBI" id="CHEBI:30616"/>
        <dbReference type="ChEBI" id="CHEBI:83421"/>
        <dbReference type="ChEBI" id="CHEBI:456216"/>
        <dbReference type="EC" id="2.7.11.13"/>
    </reaction>
</comment>
<evidence type="ECO:0000256" key="27">
    <source>
        <dbReference type="ARBA" id="ARBA00049299"/>
    </source>
</evidence>
<protein>
    <recommendedName>
        <fullName evidence="29">Dual specificity mitogen-activated protein kinase kinase 7</fullName>
        <ecNumber evidence="5">2.7.11.13</ecNumber>
        <ecNumber evidence="23">2.7.12.2</ecNumber>
    </recommendedName>
    <alternativeName>
        <fullName evidence="31">JNK-activating kinase 2</fullName>
    </alternativeName>
    <alternativeName>
        <fullName evidence="30">MAPK/ERK kinase 7</fullName>
    </alternativeName>
    <alternativeName>
        <fullName evidence="32">c-Jun N-terminal kinase kinase 2</fullName>
    </alternativeName>
</protein>
<dbReference type="GO" id="GO:0005634">
    <property type="term" value="C:nucleus"/>
    <property type="evidence" value="ECO:0007669"/>
    <property type="project" value="UniProtKB-SubCell"/>
</dbReference>
<dbReference type="FunFam" id="3.30.200.20:FF:000040">
    <property type="entry name" value="Dual specificity mitogen-activated protein kinase kinase"/>
    <property type="match status" value="1"/>
</dbReference>
<evidence type="ECO:0000256" key="18">
    <source>
        <dbReference type="ARBA" id="ARBA00023016"/>
    </source>
</evidence>
<dbReference type="GO" id="GO:0005737">
    <property type="term" value="C:cytoplasm"/>
    <property type="evidence" value="ECO:0007669"/>
    <property type="project" value="UniProtKB-SubCell"/>
</dbReference>
<keyword evidence="19 33" id="KW-0175">Coiled coil</keyword>
<dbReference type="GO" id="GO:0005524">
    <property type="term" value="F:ATP binding"/>
    <property type="evidence" value="ECO:0007669"/>
    <property type="project" value="UniProtKB-KW"/>
</dbReference>
<dbReference type="InterPro" id="IPR037317">
    <property type="entry name" value="PKN1_HR1_2"/>
</dbReference>
<dbReference type="GO" id="GO:0043410">
    <property type="term" value="P:positive regulation of MAPK cascade"/>
    <property type="evidence" value="ECO:0007669"/>
    <property type="project" value="UniProtKB-ARBA"/>
</dbReference>
<dbReference type="Gene3D" id="1.10.510.10">
    <property type="entry name" value="Transferase(Phosphotransferase) domain 1"/>
    <property type="match status" value="2"/>
</dbReference>
<evidence type="ECO:0000256" key="32">
    <source>
        <dbReference type="ARBA" id="ARBA00083185"/>
    </source>
</evidence>
<dbReference type="Gene3D" id="1.10.287.160">
    <property type="entry name" value="HR1 repeat"/>
    <property type="match status" value="3"/>
</dbReference>
<dbReference type="FunFam" id="1.10.287.160:FF:000001">
    <property type="entry name" value="Putative serine/threonine-protein kinase N2"/>
    <property type="match status" value="1"/>
</dbReference>
<evidence type="ECO:0000256" key="3">
    <source>
        <dbReference type="ARBA" id="ARBA00004496"/>
    </source>
</evidence>
<comment type="similarity">
    <text evidence="4">Belongs to the protein kinase superfamily. AGC Ser/Thr protein kinase family. PKC subfamily.</text>
</comment>
<sequence>MRGGETGRMDVEEGSGDTSADVASIGRHPELGGSAQSWLVSGTEESSMCWSGEWDHWERWEYLDMQSDPGGLSVLEQLGLDQGSDFSDASVQHRLDEQRERIRREIRKELKIKEGAENLRRATTDKRNAQQVENQLRTSNRRLDSLHAQLQELDAHIVVKGTDDARGECCDVTKGEAGNDTPQSPGAESRASAHQERIAALERQLNIELKVKQGAENMIPIYANGSTKDKKMLQTAQQMLQDSKTKIDIIRMQIRKAVQAYEHNEDTQGKPDPCGLELRMEELRHHYRVEHAVAEGAKNVLRLLGASKVQDKKAMSEAQCRLSESSQRLDLLRSSLDQRLAELPEDHPKASLIKEELVLASSPTFSSRHGAPYLHNQYSTLCKPSPLTGRLQVTLLGCVGVLEVVPGRCRGSPVVLPCYSPGEGRSFMRGGKGLYSRSGSVSGKNTLKTDDLSSEVSAVLKLDNSVVGQTAWKTVGEQAWDQTFTIELERSREMEIAVYWRDYRSLCALKFLKLEDFLDNQKHRVQLELEPQGLLLAEVTFFNPVIDRVPRLKRQKKVFSKQQGKAFLRARQMNVDIGTWVRLLRNAIPTVNNTGTYSPSAAHTLHTGEISVDKLSLDCDSPMRVELRRDMSDSHTPERQQVTEPSTPQDTVTPHRPTRTLSVGSKQKKTLLAINDFSLMCEKRIFEIVNRSHHPFLVNLFACFQTPEHVCFVMEYTAGGDLMMHIHADVFTEPRAMFYAACVVLGLQFLHEHKIVYRDLKLDNLLLDTDGYVKIADFGLCKEGMGFGDKTSTFCGTPEFLAPEVLTDTSYTRAVDWWGLGVLIYEMLVGESPFPGDDEEEVFDSIVNDEVRYPRFLSSEAIAIMRRLLRRNPERRLGSGEKDAEEVKKQPFFRSMDWETLLQRKLPPPFVPSIGGEEDVSNFDDEFTTEEPALTPPREPRVLSRKDQDSFRDFDYESLHGATFFKMSSLEQRLSRIEEKLKQENKEARRRIDLSIDMSPQRSCPRPIIVIQLSPAPAPSQRAALQLPLANDGGSRSSSSESSPQHHSYPGRPRHMLTLPTPPYGLQKSLENAEIDQKLQEIMKQTGYLKMDGQRYPAEVTDLISEGEIGSGTCGQVFKVRFKKTGHIIAVKQMRRTGNKDENKRILMDLDVVLKSHDCPYIIQCYGAIVTNTDVFIAMELMGTCAEKLKKRIQGPIPECILGKMTVAIVNALLYLKEKHGVIHRDVKPSNILLDDKGQIKLCDFGISGRLVDSKAKTRSAGCAAYMAPERIDPPDPSKPDYDIRADVWSLGISLVELATGQFPYKNCKTDFEVLTKVLQEDPPLLPLSMGFSLDFQSFVKDCLTKDHRKRPKYHKLLEHSFIRRYEVLEVDVAGWFQTVMERTESPRSSQCYSQHQLHSLFS</sequence>
<evidence type="ECO:0000256" key="6">
    <source>
        <dbReference type="ARBA" id="ARBA00022490"/>
    </source>
</evidence>
<dbReference type="EC" id="2.7.11.13" evidence="5"/>
<dbReference type="SMART" id="SM00133">
    <property type="entry name" value="S_TK_X"/>
    <property type="match status" value="1"/>
</dbReference>
<evidence type="ECO:0000256" key="13">
    <source>
        <dbReference type="ARBA" id="ARBA00022741"/>
    </source>
</evidence>
<comment type="catalytic activity">
    <reaction evidence="27">
        <text>L-threonyl-[protein] + ATP = O-phospho-L-threonyl-[protein] + ADP + H(+)</text>
        <dbReference type="Rhea" id="RHEA:46608"/>
        <dbReference type="Rhea" id="RHEA-COMP:11060"/>
        <dbReference type="Rhea" id="RHEA-COMP:11605"/>
        <dbReference type="ChEBI" id="CHEBI:15378"/>
        <dbReference type="ChEBI" id="CHEBI:30013"/>
        <dbReference type="ChEBI" id="CHEBI:30616"/>
        <dbReference type="ChEBI" id="CHEBI:61977"/>
        <dbReference type="ChEBI" id="CHEBI:456216"/>
        <dbReference type="EC" id="2.7.12.2"/>
    </reaction>
</comment>
<keyword evidence="20" id="KW-0829">Tyrosine-protein kinase</keyword>
<keyword evidence="40" id="KW-1185">Reference proteome</keyword>
<dbReference type="Pfam" id="PF00433">
    <property type="entry name" value="Pkinase_C"/>
    <property type="match status" value="1"/>
</dbReference>
<evidence type="ECO:0000256" key="33">
    <source>
        <dbReference type="PROSITE-ProRule" id="PRU01207"/>
    </source>
</evidence>
<dbReference type="SMART" id="SM00742">
    <property type="entry name" value="Hr1"/>
    <property type="match status" value="3"/>
</dbReference>
<evidence type="ECO:0000256" key="10">
    <source>
        <dbReference type="ARBA" id="ARBA00022703"/>
    </source>
</evidence>
<evidence type="ECO:0000256" key="31">
    <source>
        <dbReference type="ARBA" id="ARBA00081151"/>
    </source>
</evidence>
<feature type="domain" description="REM-1" evidence="38">
    <location>
        <begin position="184"/>
        <end position="263"/>
    </location>
</feature>
<dbReference type="Pfam" id="PF00069">
    <property type="entry name" value="Pkinase"/>
    <property type="match status" value="2"/>
</dbReference>
<dbReference type="PROSITE" id="PS51860">
    <property type="entry name" value="REM_1"/>
    <property type="match status" value="3"/>
</dbReference>
<comment type="caution">
    <text evidence="39">The sequence shown here is derived from an EMBL/GenBank/DDBJ whole genome shotgun (WGS) entry which is preliminary data.</text>
</comment>
<dbReference type="FunFam" id="1.10.287.160:FF:000003">
    <property type="entry name" value="Putative serine/threonine-protein kinase N2"/>
    <property type="match status" value="1"/>
</dbReference>
<evidence type="ECO:0000256" key="12">
    <source>
        <dbReference type="ARBA" id="ARBA00022737"/>
    </source>
</evidence>
<dbReference type="Proteomes" id="UP001239994">
    <property type="component" value="Unassembled WGS sequence"/>
</dbReference>
<dbReference type="InterPro" id="IPR011072">
    <property type="entry name" value="HR1_rho-bd"/>
</dbReference>
<dbReference type="InterPro" id="IPR017892">
    <property type="entry name" value="Pkinase_C"/>
</dbReference>
<feature type="region of interest" description="Disordered" evidence="35">
    <location>
        <begin position="1"/>
        <end position="34"/>
    </location>
</feature>
<keyword evidence="21" id="KW-0539">Nucleus</keyword>
<evidence type="ECO:0000256" key="11">
    <source>
        <dbReference type="ARBA" id="ARBA00022723"/>
    </source>
</evidence>
<comment type="catalytic activity">
    <reaction evidence="28">
        <text>L-tyrosyl-[protein] + ATP = O-phospho-L-tyrosyl-[protein] + ADP + H(+)</text>
        <dbReference type="Rhea" id="RHEA:10596"/>
        <dbReference type="Rhea" id="RHEA-COMP:10136"/>
        <dbReference type="Rhea" id="RHEA-COMP:20101"/>
        <dbReference type="ChEBI" id="CHEBI:15378"/>
        <dbReference type="ChEBI" id="CHEBI:30616"/>
        <dbReference type="ChEBI" id="CHEBI:46858"/>
        <dbReference type="ChEBI" id="CHEBI:61978"/>
        <dbReference type="ChEBI" id="CHEBI:456216"/>
        <dbReference type="EC" id="2.7.12.2"/>
    </reaction>
</comment>
<evidence type="ECO:0000256" key="2">
    <source>
        <dbReference type="ARBA" id="ARBA00004123"/>
    </source>
</evidence>
<keyword evidence="9" id="KW-0808">Transferase</keyword>
<dbReference type="GO" id="GO:0004708">
    <property type="term" value="F:MAP kinase kinase activity"/>
    <property type="evidence" value="ECO:0007669"/>
    <property type="project" value="UniProtKB-EC"/>
</dbReference>
<evidence type="ECO:0000313" key="39">
    <source>
        <dbReference type="EMBL" id="KAK1802846.1"/>
    </source>
</evidence>
<feature type="region of interest" description="Disordered" evidence="35">
    <location>
        <begin position="1029"/>
        <end position="1062"/>
    </location>
</feature>
<keyword evidence="6" id="KW-0963">Cytoplasm</keyword>
<feature type="compositionally biased region" description="Basic and acidic residues" evidence="35">
    <location>
        <begin position="1"/>
        <end position="11"/>
    </location>
</feature>
<dbReference type="GO" id="GO:0006950">
    <property type="term" value="P:response to stress"/>
    <property type="evidence" value="ECO:0007669"/>
    <property type="project" value="UniProtKB-ARBA"/>
</dbReference>
<dbReference type="InterPro" id="IPR011009">
    <property type="entry name" value="Kinase-like_dom_sf"/>
</dbReference>
<evidence type="ECO:0000259" key="38">
    <source>
        <dbReference type="PROSITE" id="PS51860"/>
    </source>
</evidence>
<comment type="catalytic activity">
    <reaction evidence="24">
        <text>L-threonyl-[protein] + ATP = O-phospho-L-threonyl-[protein] + ADP + H(+)</text>
        <dbReference type="Rhea" id="RHEA:46608"/>
        <dbReference type="Rhea" id="RHEA-COMP:11060"/>
        <dbReference type="Rhea" id="RHEA-COMP:11605"/>
        <dbReference type="ChEBI" id="CHEBI:15378"/>
        <dbReference type="ChEBI" id="CHEBI:30013"/>
        <dbReference type="ChEBI" id="CHEBI:30616"/>
        <dbReference type="ChEBI" id="CHEBI:61977"/>
        <dbReference type="ChEBI" id="CHEBI:456216"/>
        <dbReference type="EC" id="2.7.11.13"/>
    </reaction>
</comment>
<keyword evidence="8" id="KW-0597">Phosphoprotein</keyword>
<dbReference type="InterPro" id="IPR008271">
    <property type="entry name" value="Ser/Thr_kinase_AS"/>
</dbReference>
<feature type="region of interest" description="Disordered" evidence="35">
    <location>
        <begin position="174"/>
        <end position="194"/>
    </location>
</feature>
<evidence type="ECO:0000256" key="5">
    <source>
        <dbReference type="ARBA" id="ARBA00012429"/>
    </source>
</evidence>
<dbReference type="SUPFAM" id="SSF49562">
    <property type="entry name" value="C2 domain (Calcium/lipid-binding domain, CaLB)"/>
    <property type="match status" value="1"/>
</dbReference>
<evidence type="ECO:0000256" key="16">
    <source>
        <dbReference type="ARBA" id="ARBA00022842"/>
    </source>
</evidence>
<keyword evidence="14" id="KW-0418">Kinase</keyword>
<dbReference type="GO" id="GO:0031267">
    <property type="term" value="F:small GTPase binding"/>
    <property type="evidence" value="ECO:0007669"/>
    <property type="project" value="InterPro"/>
</dbReference>
<reference evidence="39" key="1">
    <citation type="submission" date="2023-03" db="EMBL/GenBank/DDBJ databases">
        <title>Electrophorus voltai genome.</title>
        <authorList>
            <person name="Bian C."/>
        </authorList>
    </citation>
    <scope>NUCLEOTIDE SEQUENCE</scope>
    <source>
        <strain evidence="39">CB-2022</strain>
        <tissue evidence="39">Muscle</tissue>
    </source>
</reference>
<keyword evidence="15" id="KW-0067">ATP-binding</keyword>
<dbReference type="GO" id="GO:0006915">
    <property type="term" value="P:apoptotic process"/>
    <property type="evidence" value="ECO:0007669"/>
    <property type="project" value="UniProtKB-KW"/>
</dbReference>
<dbReference type="GO" id="GO:0004713">
    <property type="term" value="F:protein tyrosine kinase activity"/>
    <property type="evidence" value="ECO:0007669"/>
    <property type="project" value="UniProtKB-KW"/>
</dbReference>
<keyword evidence="16" id="KW-0460">Magnesium</keyword>
<evidence type="ECO:0000256" key="24">
    <source>
        <dbReference type="ARBA" id="ARBA00047272"/>
    </source>
</evidence>
<feature type="coiled-coil region" evidence="34">
    <location>
        <begin position="129"/>
        <end position="156"/>
    </location>
</feature>
<dbReference type="FunFam" id="1.10.510.10:FF:000214">
    <property type="entry name" value="Dual specificity mitogen-activated protein kinase kinase 7"/>
    <property type="match status" value="1"/>
</dbReference>
<evidence type="ECO:0000256" key="26">
    <source>
        <dbReference type="ARBA" id="ARBA00049014"/>
    </source>
</evidence>
<evidence type="ECO:0000256" key="4">
    <source>
        <dbReference type="ARBA" id="ARBA00005490"/>
    </source>
</evidence>
<keyword evidence="11" id="KW-0479">Metal-binding</keyword>
<dbReference type="InterPro" id="IPR052468">
    <property type="entry name" value="Dual_spec_MAPK_kinase"/>
</dbReference>
<feature type="non-terminal residue" evidence="39">
    <location>
        <position position="1"/>
    </location>
</feature>
<dbReference type="FunFam" id="1.10.287.160:FF:000002">
    <property type="entry name" value="Putative serine/threonine-protein kinase N2"/>
    <property type="match status" value="1"/>
</dbReference>
<keyword evidence="18" id="KW-0346">Stress response</keyword>
<feature type="region of interest" description="Disordered" evidence="35">
    <location>
        <begin position="629"/>
        <end position="660"/>
    </location>
</feature>
<dbReference type="InterPro" id="IPR037313">
    <property type="entry name" value="PKN_HR1_1"/>
</dbReference>
<feature type="domain" description="Protein kinase" evidence="36">
    <location>
        <begin position="625"/>
        <end position="893"/>
    </location>
</feature>
<dbReference type="InterPro" id="IPR000719">
    <property type="entry name" value="Prot_kinase_dom"/>
</dbReference>
<feature type="coiled-coil region" evidence="34">
    <location>
        <begin position="967"/>
        <end position="998"/>
    </location>
</feature>
<evidence type="ECO:0000256" key="17">
    <source>
        <dbReference type="ARBA" id="ARBA00022990"/>
    </source>
</evidence>
<evidence type="ECO:0000259" key="36">
    <source>
        <dbReference type="PROSITE" id="PS50011"/>
    </source>
</evidence>
<evidence type="ECO:0000256" key="7">
    <source>
        <dbReference type="ARBA" id="ARBA00022527"/>
    </source>
</evidence>